<dbReference type="InterPro" id="IPR050415">
    <property type="entry name" value="MRET"/>
</dbReference>
<keyword evidence="7" id="KW-0411">Iron-sulfur</keyword>
<dbReference type="PROSITE" id="PS00197">
    <property type="entry name" value="2FE2S_FER_1"/>
    <property type="match status" value="1"/>
</dbReference>
<dbReference type="PANTHER" id="PTHR47354">
    <property type="entry name" value="NADH OXIDOREDUCTASE HCR"/>
    <property type="match status" value="1"/>
</dbReference>
<evidence type="ECO:0000256" key="1">
    <source>
        <dbReference type="ARBA" id="ARBA00001974"/>
    </source>
</evidence>
<evidence type="ECO:0000256" key="5">
    <source>
        <dbReference type="ARBA" id="ARBA00023002"/>
    </source>
</evidence>
<protein>
    <submittedName>
        <fullName evidence="8">2Fe-2S iron-sulfur cluster binding domain-containing protein</fullName>
    </submittedName>
</protein>
<keyword evidence="5" id="KW-0560">Oxidoreductase</keyword>
<dbReference type="InterPro" id="IPR036010">
    <property type="entry name" value="2Fe-2S_ferredoxin-like_sf"/>
</dbReference>
<name>A0A857MIZ4_9ACTN</name>
<dbReference type="RefSeq" id="WP_005190225.1">
    <property type="nucleotide sequence ID" value="NZ_CP045804.1"/>
</dbReference>
<dbReference type="PROSITE" id="PS51384">
    <property type="entry name" value="FAD_FR"/>
    <property type="match status" value="1"/>
</dbReference>
<dbReference type="Gene3D" id="2.40.30.10">
    <property type="entry name" value="Translation factors"/>
    <property type="match status" value="1"/>
</dbReference>
<gene>
    <name evidence="8" type="ORF">GII30_20560</name>
</gene>
<dbReference type="InterPro" id="IPR001041">
    <property type="entry name" value="2Fe-2S_ferredoxin-type"/>
</dbReference>
<dbReference type="InterPro" id="IPR017927">
    <property type="entry name" value="FAD-bd_FR_type"/>
</dbReference>
<comment type="cofactor">
    <cofactor evidence="1">
        <name>FAD</name>
        <dbReference type="ChEBI" id="CHEBI:57692"/>
    </cofactor>
</comment>
<dbReference type="SUPFAM" id="SSF52343">
    <property type="entry name" value="Ferredoxin reductase-like, C-terminal NADP-linked domain"/>
    <property type="match status" value="1"/>
</dbReference>
<evidence type="ECO:0000256" key="2">
    <source>
        <dbReference type="ARBA" id="ARBA00022630"/>
    </source>
</evidence>
<keyword evidence="6" id="KW-0408">Iron</keyword>
<sequence>MPELRKSGHGKQNGAGWAPETYSRTTPPQLYGKPRADRAMVAMKWLLGAWSPPWELGVRAPSPAPPAATTVVSVARRTVVAGDGSVVELVLDAAPGDTLPTWTAGAHIRVHLPSSRVREYSLCGDPDGRGYRIAVRKVSDDGASGEVHSLALGATLRISRPINAFPLALPGHGSSAGAVHFIAAGIGITPILPMIMTAERWSVPWTLLYLGRSRADLPYLDRLAAYGNRVTIHVDDESGVMTGEDLKDSLPPGAALYLCGPARFVDLAVARFGDSPECAELHFERFGGAAGSGGTAFTVSFRSGRAPVQVSEDEGMLDALVRADPSIGYSCRQGFCGTCRLKILDGEVIHRDSTLTDLERARGYMLPCVSRAGGDDLVIDL</sequence>
<accession>A0A857MIZ4</accession>
<dbReference type="GO" id="GO:0016491">
    <property type="term" value="F:oxidoreductase activity"/>
    <property type="evidence" value="ECO:0007669"/>
    <property type="project" value="UniProtKB-KW"/>
</dbReference>
<dbReference type="GO" id="GO:0051537">
    <property type="term" value="F:2 iron, 2 sulfur cluster binding"/>
    <property type="evidence" value="ECO:0007669"/>
    <property type="project" value="UniProtKB-KW"/>
</dbReference>
<evidence type="ECO:0000313" key="8">
    <source>
        <dbReference type="EMBL" id="QHN41239.1"/>
    </source>
</evidence>
<dbReference type="InterPro" id="IPR017938">
    <property type="entry name" value="Riboflavin_synthase-like_b-brl"/>
</dbReference>
<reference evidence="8" key="1">
    <citation type="journal article" date="2021" name="Nat. Microbiol.">
        <title>Cocultivation of an ultrasmall environmental parasitic bacterium with lytic ability against bacteria associated with wastewater foams.</title>
        <authorList>
            <person name="Batinovic S."/>
            <person name="Rose J.J.A."/>
            <person name="Ratcliffe J."/>
            <person name="Seviour R.J."/>
            <person name="Petrovski S."/>
        </authorList>
    </citation>
    <scope>NUCLEOTIDE SEQUENCE</scope>
    <source>
        <strain evidence="8">CON44</strain>
    </source>
</reference>
<dbReference type="InterPro" id="IPR006058">
    <property type="entry name" value="2Fe2S_fd_BS"/>
</dbReference>
<evidence type="ECO:0000256" key="4">
    <source>
        <dbReference type="ARBA" id="ARBA00022723"/>
    </source>
</evidence>
<evidence type="ECO:0000256" key="7">
    <source>
        <dbReference type="ARBA" id="ARBA00023014"/>
    </source>
</evidence>
<keyword evidence="2" id="KW-0285">Flavoprotein</keyword>
<dbReference type="Gene3D" id="3.10.20.30">
    <property type="match status" value="1"/>
</dbReference>
<dbReference type="InterPro" id="IPR039261">
    <property type="entry name" value="FNR_nucleotide-bd"/>
</dbReference>
<dbReference type="PROSITE" id="PS51085">
    <property type="entry name" value="2FE2S_FER_2"/>
    <property type="match status" value="1"/>
</dbReference>
<dbReference type="PRINTS" id="PR00409">
    <property type="entry name" value="PHDIOXRDTASE"/>
</dbReference>
<dbReference type="InterPro" id="IPR012675">
    <property type="entry name" value="Beta-grasp_dom_sf"/>
</dbReference>
<dbReference type="SUPFAM" id="SSF63380">
    <property type="entry name" value="Riboflavin synthase domain-like"/>
    <property type="match status" value="1"/>
</dbReference>
<dbReference type="SUPFAM" id="SSF54292">
    <property type="entry name" value="2Fe-2S ferredoxin-like"/>
    <property type="match status" value="1"/>
</dbReference>
<dbReference type="Gene3D" id="3.40.50.80">
    <property type="entry name" value="Nucleotide-binding domain of ferredoxin-NADP reductase (FNR) module"/>
    <property type="match status" value="1"/>
</dbReference>
<evidence type="ECO:0000256" key="6">
    <source>
        <dbReference type="ARBA" id="ARBA00023004"/>
    </source>
</evidence>
<dbReference type="PANTHER" id="PTHR47354:SF1">
    <property type="entry name" value="CARNITINE MONOOXYGENASE REDUCTASE SUBUNIT"/>
    <property type="match status" value="1"/>
</dbReference>
<keyword evidence="4" id="KW-0479">Metal-binding</keyword>
<evidence type="ECO:0000256" key="3">
    <source>
        <dbReference type="ARBA" id="ARBA00022714"/>
    </source>
</evidence>
<dbReference type="CDD" id="cd06185">
    <property type="entry name" value="PDR_like"/>
    <property type="match status" value="1"/>
</dbReference>
<organism evidence="8">
    <name type="scientific">Gordonia amarae</name>
    <dbReference type="NCBI Taxonomy" id="36821"/>
    <lineage>
        <taxon>Bacteria</taxon>
        <taxon>Bacillati</taxon>
        <taxon>Actinomycetota</taxon>
        <taxon>Actinomycetes</taxon>
        <taxon>Mycobacteriales</taxon>
        <taxon>Gordoniaceae</taxon>
        <taxon>Gordonia</taxon>
    </lineage>
</organism>
<dbReference type="AlphaFoldDB" id="A0A857MIZ4"/>
<dbReference type="Pfam" id="PF00111">
    <property type="entry name" value="Fer2"/>
    <property type="match status" value="1"/>
</dbReference>
<dbReference type="GO" id="GO:0046872">
    <property type="term" value="F:metal ion binding"/>
    <property type="evidence" value="ECO:0007669"/>
    <property type="project" value="UniProtKB-KW"/>
</dbReference>
<dbReference type="CDD" id="cd00207">
    <property type="entry name" value="fer2"/>
    <property type="match status" value="1"/>
</dbReference>
<dbReference type="EMBL" id="CP045810">
    <property type="protein sequence ID" value="QHN41239.1"/>
    <property type="molecule type" value="Genomic_DNA"/>
</dbReference>
<keyword evidence="3" id="KW-0001">2Fe-2S</keyword>
<proteinExistence type="predicted"/>